<evidence type="ECO:0000256" key="1">
    <source>
        <dbReference type="ARBA" id="ARBA00009437"/>
    </source>
</evidence>
<evidence type="ECO:0000256" key="3">
    <source>
        <dbReference type="ARBA" id="ARBA00023125"/>
    </source>
</evidence>
<reference evidence="6 7" key="1">
    <citation type="submission" date="2019-05" db="EMBL/GenBank/DDBJ databases">
        <authorList>
            <person name="Lee S.D."/>
        </authorList>
    </citation>
    <scope>NUCLEOTIDE SEQUENCE [LARGE SCALE GENOMIC DNA]</scope>
    <source>
        <strain evidence="6 7">C5-26</strain>
    </source>
</reference>
<protein>
    <submittedName>
        <fullName evidence="6">LysR family transcriptional regulator</fullName>
    </submittedName>
</protein>
<keyword evidence="2" id="KW-0805">Transcription regulation</keyword>
<dbReference type="PANTHER" id="PTHR30346:SF29">
    <property type="entry name" value="LYSR SUBSTRATE-BINDING"/>
    <property type="match status" value="1"/>
</dbReference>
<dbReference type="SUPFAM" id="SSF53850">
    <property type="entry name" value="Periplasmic binding protein-like II"/>
    <property type="match status" value="1"/>
</dbReference>
<evidence type="ECO:0000313" key="7">
    <source>
        <dbReference type="Proteomes" id="UP000320244"/>
    </source>
</evidence>
<keyword evidence="4" id="KW-0804">Transcription</keyword>
<dbReference type="PRINTS" id="PR00039">
    <property type="entry name" value="HTHLYSR"/>
</dbReference>
<dbReference type="Pfam" id="PF03466">
    <property type="entry name" value="LysR_substrate"/>
    <property type="match status" value="1"/>
</dbReference>
<evidence type="ECO:0000313" key="6">
    <source>
        <dbReference type="EMBL" id="TWP38882.1"/>
    </source>
</evidence>
<dbReference type="Gene3D" id="1.10.10.10">
    <property type="entry name" value="Winged helix-like DNA-binding domain superfamily/Winged helix DNA-binding domain"/>
    <property type="match status" value="1"/>
</dbReference>
<dbReference type="InterPro" id="IPR005119">
    <property type="entry name" value="LysR_subst-bd"/>
</dbReference>
<name>A0A563E9G2_9MICO</name>
<dbReference type="PANTHER" id="PTHR30346">
    <property type="entry name" value="TRANSCRIPTIONAL DUAL REGULATOR HCAR-RELATED"/>
    <property type="match status" value="1"/>
</dbReference>
<dbReference type="GO" id="GO:0032993">
    <property type="term" value="C:protein-DNA complex"/>
    <property type="evidence" value="ECO:0007669"/>
    <property type="project" value="TreeGrafter"/>
</dbReference>
<evidence type="ECO:0000256" key="2">
    <source>
        <dbReference type="ARBA" id="ARBA00023015"/>
    </source>
</evidence>
<evidence type="ECO:0000259" key="5">
    <source>
        <dbReference type="PROSITE" id="PS50931"/>
    </source>
</evidence>
<reference evidence="6 7" key="2">
    <citation type="submission" date="2019-08" db="EMBL/GenBank/DDBJ databases">
        <title>Jejuicoccus antrihumi gen. nov., sp. nov., a new member of the family Dermacoccaceae isolated from a cave.</title>
        <authorList>
            <person name="Schumann P."/>
            <person name="Kim I.S."/>
        </authorList>
    </citation>
    <scope>NUCLEOTIDE SEQUENCE [LARGE SCALE GENOMIC DNA]</scope>
    <source>
        <strain evidence="6 7">C5-26</strain>
    </source>
</reference>
<proteinExistence type="inferred from homology"/>
<keyword evidence="7" id="KW-1185">Reference proteome</keyword>
<dbReference type="PROSITE" id="PS50931">
    <property type="entry name" value="HTH_LYSR"/>
    <property type="match status" value="1"/>
</dbReference>
<dbReference type="FunFam" id="1.10.10.10:FF:000001">
    <property type="entry name" value="LysR family transcriptional regulator"/>
    <property type="match status" value="1"/>
</dbReference>
<dbReference type="SUPFAM" id="SSF46785">
    <property type="entry name" value="Winged helix' DNA-binding domain"/>
    <property type="match status" value="1"/>
</dbReference>
<dbReference type="EMBL" id="VCQV01000001">
    <property type="protein sequence ID" value="TWP38882.1"/>
    <property type="molecule type" value="Genomic_DNA"/>
</dbReference>
<dbReference type="InterPro" id="IPR036388">
    <property type="entry name" value="WH-like_DNA-bd_sf"/>
</dbReference>
<accession>A0A563E9G2</accession>
<comment type="similarity">
    <text evidence="1">Belongs to the LysR transcriptional regulatory family.</text>
</comment>
<dbReference type="RefSeq" id="WP_146314665.1">
    <property type="nucleotide sequence ID" value="NZ_VCQV01000001.1"/>
</dbReference>
<gene>
    <name evidence="6" type="ORF">FGL98_00270</name>
</gene>
<sequence length="309" mass="32904">MLDTRLLRTFHQVVESGSFSAAARTLGYTQPAISQQIRTLEKAVGTPLFIRTGRKMVLTEAGELLLRHAVGILADLSAAQSQVAAIRHLAAGRVRVCTFPSASATIVAAAAAGLRKSNPGIRVQLSEAEPPESLAMLEAGECDIALAFNYEGMPEPGRTEFVVRALLDDDMQVVLPVGHPLSRRRSVDLPELVNESWIAGCPQCRATFVNACSQAGFEPDIAVTTDDNLAVQSLVVAGIGVGVMPGLVLSFLRHPQIVARPLRPAVRRKVSAYTLADYTRIPATSVMLEALTEASGRLQRGAVGDSSIS</sequence>
<dbReference type="AlphaFoldDB" id="A0A563E9G2"/>
<feature type="domain" description="HTH lysR-type" evidence="5">
    <location>
        <begin position="2"/>
        <end position="59"/>
    </location>
</feature>
<comment type="caution">
    <text evidence="6">The sequence shown here is derived from an EMBL/GenBank/DDBJ whole genome shotgun (WGS) entry which is preliminary data.</text>
</comment>
<dbReference type="Pfam" id="PF00126">
    <property type="entry name" value="HTH_1"/>
    <property type="match status" value="1"/>
</dbReference>
<dbReference type="GO" id="GO:0003677">
    <property type="term" value="F:DNA binding"/>
    <property type="evidence" value="ECO:0007669"/>
    <property type="project" value="UniProtKB-KW"/>
</dbReference>
<dbReference type="CDD" id="cd08423">
    <property type="entry name" value="PBP2_LTTR_like_6"/>
    <property type="match status" value="1"/>
</dbReference>
<dbReference type="GO" id="GO:0003700">
    <property type="term" value="F:DNA-binding transcription factor activity"/>
    <property type="evidence" value="ECO:0007669"/>
    <property type="project" value="InterPro"/>
</dbReference>
<dbReference type="InterPro" id="IPR036390">
    <property type="entry name" value="WH_DNA-bd_sf"/>
</dbReference>
<keyword evidence="3" id="KW-0238">DNA-binding</keyword>
<dbReference type="Gene3D" id="3.40.190.10">
    <property type="entry name" value="Periplasmic binding protein-like II"/>
    <property type="match status" value="2"/>
</dbReference>
<dbReference type="Proteomes" id="UP000320244">
    <property type="component" value="Unassembled WGS sequence"/>
</dbReference>
<evidence type="ECO:0000256" key="4">
    <source>
        <dbReference type="ARBA" id="ARBA00023163"/>
    </source>
</evidence>
<dbReference type="OrthoDB" id="3673085at2"/>
<organism evidence="6 7">
    <name type="scientific">Leekyejoonella antrihumi</name>
    <dbReference type="NCBI Taxonomy" id="1660198"/>
    <lineage>
        <taxon>Bacteria</taxon>
        <taxon>Bacillati</taxon>
        <taxon>Actinomycetota</taxon>
        <taxon>Actinomycetes</taxon>
        <taxon>Micrococcales</taxon>
        <taxon>Dermacoccaceae</taxon>
        <taxon>Leekyejoonella</taxon>
    </lineage>
</organism>
<dbReference type="InterPro" id="IPR000847">
    <property type="entry name" value="LysR_HTH_N"/>
</dbReference>